<dbReference type="Pfam" id="PF13178">
    <property type="entry name" value="DUF4005"/>
    <property type="match status" value="1"/>
</dbReference>
<dbReference type="PANTHER" id="PTHR32295:SF281">
    <property type="entry name" value="PROTEIN IQ-DOMAIN 31"/>
    <property type="match status" value="1"/>
</dbReference>
<dbReference type="AlphaFoldDB" id="A0A6A4MJN3"/>
<dbReference type="EMBL" id="QEFC01000040">
    <property type="protein sequence ID" value="KAE9467274.1"/>
    <property type="molecule type" value="Genomic_DNA"/>
</dbReference>
<feature type="non-terminal residue" evidence="5">
    <location>
        <position position="1"/>
    </location>
</feature>
<evidence type="ECO:0000259" key="4">
    <source>
        <dbReference type="Pfam" id="PF13178"/>
    </source>
</evidence>
<sequence length="468" mass="52057">MIMMVSNQHNRVSNLEAYPRGNVDLGFKLGNEKEVWVAAKAPEAAFVLDPPLASDFVPNTIATNGRKLEESNLISYARRAFRALKGIIRLQALVRGHFVRRQAVSTLHCMVGLVKLQALARGRYVRCSDAGLQVQKKNVLVKPMERKLVDPSEVNTSFKNQSCQQIILFIRDDGHKKTLEELEQNPHERLFASSPAALSLLREPISQTKKVLASKSQTKQINPQTIDTESGRVKPSIGRNPPSNFENTSTQPVSEFEKSKRNGRKVPSYPADSIRENPQNELKMVKRNLRKVRNPNMEGPLQSEAGSEKPYEKIKNRGIATVSELPDIETTLEPLVVNEETELLRDDETAVETQLLDSSGKDESMAVSNGELSSREDLTVDEIKESAQKAAPLAKQEHSENGIQNRPTLPSYMAATESAKAKLRAQGSPRLGQDVVEKHSLPRRHSLPASTNSKVGSASPRAYRDQHK</sequence>
<accession>A0A6A4MJN3</accession>
<evidence type="ECO:0000313" key="6">
    <source>
        <dbReference type="Proteomes" id="UP000428333"/>
    </source>
</evidence>
<dbReference type="OrthoDB" id="1101566at2759"/>
<feature type="compositionally biased region" description="Polar residues" evidence="3">
    <location>
        <begin position="241"/>
        <end position="253"/>
    </location>
</feature>
<feature type="region of interest" description="Disordered" evidence="3">
    <location>
        <begin position="211"/>
        <end position="280"/>
    </location>
</feature>
<organism evidence="5 6">
    <name type="scientific">Rhododendron williamsianum</name>
    <dbReference type="NCBI Taxonomy" id="262921"/>
    <lineage>
        <taxon>Eukaryota</taxon>
        <taxon>Viridiplantae</taxon>
        <taxon>Streptophyta</taxon>
        <taxon>Embryophyta</taxon>
        <taxon>Tracheophyta</taxon>
        <taxon>Spermatophyta</taxon>
        <taxon>Magnoliopsida</taxon>
        <taxon>eudicotyledons</taxon>
        <taxon>Gunneridae</taxon>
        <taxon>Pentapetalae</taxon>
        <taxon>asterids</taxon>
        <taxon>Ericales</taxon>
        <taxon>Ericaceae</taxon>
        <taxon>Ericoideae</taxon>
        <taxon>Rhodoreae</taxon>
        <taxon>Rhododendron</taxon>
    </lineage>
</organism>
<keyword evidence="1" id="KW-0112">Calmodulin-binding</keyword>
<protein>
    <recommendedName>
        <fullName evidence="4">DUF4005 domain-containing protein</fullName>
    </recommendedName>
</protein>
<feature type="region of interest" description="Disordered" evidence="3">
    <location>
        <begin position="354"/>
        <end position="468"/>
    </location>
</feature>
<comment type="similarity">
    <text evidence="2">Belongs to the IQD family.</text>
</comment>
<name>A0A6A4MJN3_9ERIC</name>
<dbReference type="GO" id="GO:0005516">
    <property type="term" value="F:calmodulin binding"/>
    <property type="evidence" value="ECO:0007669"/>
    <property type="project" value="UniProtKB-KW"/>
</dbReference>
<dbReference type="PROSITE" id="PS50096">
    <property type="entry name" value="IQ"/>
    <property type="match status" value="1"/>
</dbReference>
<gene>
    <name evidence="5" type="ORF">C3L33_00815</name>
</gene>
<dbReference type="PANTHER" id="PTHR32295">
    <property type="entry name" value="IQ-DOMAIN 5-RELATED"/>
    <property type="match status" value="1"/>
</dbReference>
<keyword evidence="6" id="KW-1185">Reference proteome</keyword>
<comment type="caution">
    <text evidence="5">The sequence shown here is derived from an EMBL/GenBank/DDBJ whole genome shotgun (WGS) entry which is preliminary data.</text>
</comment>
<feature type="compositionally biased region" description="Basic and acidic residues" evidence="3">
    <location>
        <begin position="373"/>
        <end position="387"/>
    </location>
</feature>
<evidence type="ECO:0000256" key="1">
    <source>
        <dbReference type="ARBA" id="ARBA00022860"/>
    </source>
</evidence>
<proteinExistence type="inferred from homology"/>
<evidence type="ECO:0000313" key="5">
    <source>
        <dbReference type="EMBL" id="KAE9467274.1"/>
    </source>
</evidence>
<feature type="domain" description="DUF4005" evidence="4">
    <location>
        <begin position="389"/>
        <end position="461"/>
    </location>
</feature>
<evidence type="ECO:0000256" key="2">
    <source>
        <dbReference type="ARBA" id="ARBA00024341"/>
    </source>
</evidence>
<reference evidence="5 6" key="1">
    <citation type="journal article" date="2019" name="Genome Biol. Evol.">
        <title>The Rhododendron genome and chromosomal organization provide insight into shared whole-genome duplications across the heath family (Ericaceae).</title>
        <authorList>
            <person name="Soza V.L."/>
            <person name="Lindsley D."/>
            <person name="Waalkes A."/>
            <person name="Ramage E."/>
            <person name="Patwardhan R.P."/>
            <person name="Burton J.N."/>
            <person name="Adey A."/>
            <person name="Kumar A."/>
            <person name="Qiu R."/>
            <person name="Shendure J."/>
            <person name="Hall B."/>
        </authorList>
    </citation>
    <scope>NUCLEOTIDE SEQUENCE [LARGE SCALE GENOMIC DNA]</scope>
    <source>
        <strain evidence="5">RSF 1966-606</strain>
    </source>
</reference>
<evidence type="ECO:0000256" key="3">
    <source>
        <dbReference type="SAM" id="MobiDB-lite"/>
    </source>
</evidence>
<dbReference type="Proteomes" id="UP000428333">
    <property type="component" value="Linkage Group LG01"/>
</dbReference>
<dbReference type="InterPro" id="IPR025064">
    <property type="entry name" value="DUF4005"/>
</dbReference>
<feature type="compositionally biased region" description="Polar residues" evidence="3">
    <location>
        <begin position="211"/>
        <end position="228"/>
    </location>
</feature>